<reference evidence="2" key="1">
    <citation type="submission" date="2021-02" db="EMBL/GenBank/DDBJ databases">
        <authorList>
            <person name="Nowell W R."/>
        </authorList>
    </citation>
    <scope>NUCLEOTIDE SEQUENCE</scope>
</reference>
<feature type="compositionally biased region" description="Basic and acidic residues" evidence="1">
    <location>
        <begin position="64"/>
        <end position="99"/>
    </location>
</feature>
<dbReference type="AlphaFoldDB" id="A0A813TF47"/>
<accession>A0A813TF47</accession>
<evidence type="ECO:0000256" key="1">
    <source>
        <dbReference type="SAM" id="MobiDB-lite"/>
    </source>
</evidence>
<evidence type="ECO:0000313" key="3">
    <source>
        <dbReference type="Proteomes" id="UP000663870"/>
    </source>
</evidence>
<name>A0A813TF47_9BILA</name>
<evidence type="ECO:0000313" key="2">
    <source>
        <dbReference type="EMBL" id="CAF0811742.1"/>
    </source>
</evidence>
<dbReference type="Proteomes" id="UP000663870">
    <property type="component" value="Unassembled WGS sequence"/>
</dbReference>
<keyword evidence="3" id="KW-1185">Reference proteome</keyword>
<sequence>MIKNIFLHASAAKIDGLLADADEDGTNLIRLRSFMRVVKYLLNEPVDTVDEDGEDEDPEDERTVDERPTDERPTDERPTDERLTDERPADECPVDERPEPALLKVSF</sequence>
<comment type="caution">
    <text evidence="2">The sequence shown here is derived from an EMBL/GenBank/DDBJ whole genome shotgun (WGS) entry which is preliminary data.</text>
</comment>
<organism evidence="2 3">
    <name type="scientific">Rotaria sordida</name>
    <dbReference type="NCBI Taxonomy" id="392033"/>
    <lineage>
        <taxon>Eukaryota</taxon>
        <taxon>Metazoa</taxon>
        <taxon>Spiralia</taxon>
        <taxon>Gnathifera</taxon>
        <taxon>Rotifera</taxon>
        <taxon>Eurotatoria</taxon>
        <taxon>Bdelloidea</taxon>
        <taxon>Philodinida</taxon>
        <taxon>Philodinidae</taxon>
        <taxon>Rotaria</taxon>
    </lineage>
</organism>
<proteinExistence type="predicted"/>
<feature type="compositionally biased region" description="Acidic residues" evidence="1">
    <location>
        <begin position="47"/>
        <end position="63"/>
    </location>
</feature>
<feature type="region of interest" description="Disordered" evidence="1">
    <location>
        <begin position="45"/>
        <end position="107"/>
    </location>
</feature>
<gene>
    <name evidence="2" type="ORF">JXQ802_LOCUS4754</name>
</gene>
<dbReference type="EMBL" id="CAJNOL010000068">
    <property type="protein sequence ID" value="CAF0811742.1"/>
    <property type="molecule type" value="Genomic_DNA"/>
</dbReference>
<protein>
    <submittedName>
        <fullName evidence="2">Uncharacterized protein</fullName>
    </submittedName>
</protein>